<comment type="caution">
    <text evidence="1">The sequence shown here is derived from an EMBL/GenBank/DDBJ whole genome shotgun (WGS) entry which is preliminary data.</text>
</comment>
<evidence type="ECO:0000313" key="2">
    <source>
        <dbReference type="Proteomes" id="UP000230233"/>
    </source>
</evidence>
<dbReference type="EMBL" id="PDUG01000006">
    <property type="protein sequence ID" value="PIC17546.1"/>
    <property type="molecule type" value="Genomic_DNA"/>
</dbReference>
<gene>
    <name evidence="1" type="primary">Cnig_chr_X.g23754</name>
    <name evidence="1" type="ORF">B9Z55_023754</name>
</gene>
<dbReference type="Proteomes" id="UP000230233">
    <property type="component" value="Chromosome X"/>
</dbReference>
<dbReference type="AlphaFoldDB" id="A0A2G5SRS3"/>
<accession>A0A2G5SRS3</accession>
<protein>
    <submittedName>
        <fullName evidence="1">Uncharacterized protein</fullName>
    </submittedName>
</protein>
<sequence>MYVVNIISKNNEFSGGYKEFLYFFRAETDKKLIKYVFPSSFVYLSTCRPTMHVQFHHKAWNIKDDLKLE</sequence>
<name>A0A2G5SRS3_9PELO</name>
<evidence type="ECO:0000313" key="1">
    <source>
        <dbReference type="EMBL" id="PIC17546.1"/>
    </source>
</evidence>
<keyword evidence="2" id="KW-1185">Reference proteome</keyword>
<reference evidence="2" key="1">
    <citation type="submission" date="2017-10" db="EMBL/GenBank/DDBJ databases">
        <title>Rapid genome shrinkage in a self-fertile nematode reveals novel sperm competition proteins.</title>
        <authorList>
            <person name="Yin D."/>
            <person name="Schwarz E.M."/>
            <person name="Thomas C.G."/>
            <person name="Felde R.L."/>
            <person name="Korf I.F."/>
            <person name="Cutter A.D."/>
            <person name="Schartner C.M."/>
            <person name="Ralston E.J."/>
            <person name="Meyer B.J."/>
            <person name="Haag E.S."/>
        </authorList>
    </citation>
    <scope>NUCLEOTIDE SEQUENCE [LARGE SCALE GENOMIC DNA]</scope>
    <source>
        <strain evidence="2">JU1422</strain>
    </source>
</reference>
<organism evidence="1 2">
    <name type="scientific">Caenorhabditis nigoni</name>
    <dbReference type="NCBI Taxonomy" id="1611254"/>
    <lineage>
        <taxon>Eukaryota</taxon>
        <taxon>Metazoa</taxon>
        <taxon>Ecdysozoa</taxon>
        <taxon>Nematoda</taxon>
        <taxon>Chromadorea</taxon>
        <taxon>Rhabditida</taxon>
        <taxon>Rhabditina</taxon>
        <taxon>Rhabditomorpha</taxon>
        <taxon>Rhabditoidea</taxon>
        <taxon>Rhabditidae</taxon>
        <taxon>Peloderinae</taxon>
        <taxon>Caenorhabditis</taxon>
    </lineage>
</organism>
<proteinExistence type="predicted"/>